<reference evidence="2 3" key="1">
    <citation type="submission" date="2017-11" db="EMBL/GenBank/DDBJ databases">
        <title>De novo assembly and phasing of dikaryotic genomes from two isolates of Puccinia coronata f. sp. avenae, the causal agent of oat crown rust.</title>
        <authorList>
            <person name="Miller M.E."/>
            <person name="Zhang Y."/>
            <person name="Omidvar V."/>
            <person name="Sperschneider J."/>
            <person name="Schwessinger B."/>
            <person name="Raley C."/>
            <person name="Palmer J.M."/>
            <person name="Garnica D."/>
            <person name="Upadhyaya N."/>
            <person name="Rathjen J."/>
            <person name="Taylor J.M."/>
            <person name="Park R.F."/>
            <person name="Dodds P.N."/>
            <person name="Hirsch C.D."/>
            <person name="Kianian S.F."/>
            <person name="Figueroa M."/>
        </authorList>
    </citation>
    <scope>NUCLEOTIDE SEQUENCE [LARGE SCALE GENOMIC DNA]</scope>
    <source>
        <strain evidence="2">12NC29</strain>
    </source>
</reference>
<evidence type="ECO:0000313" key="3">
    <source>
        <dbReference type="Proteomes" id="UP000235388"/>
    </source>
</evidence>
<feature type="compositionally biased region" description="Low complexity" evidence="1">
    <location>
        <begin position="15"/>
        <end position="33"/>
    </location>
</feature>
<keyword evidence="3" id="KW-1185">Reference proteome</keyword>
<gene>
    <name evidence="2" type="ORF">PCANC_16259</name>
</gene>
<dbReference type="Proteomes" id="UP000235388">
    <property type="component" value="Unassembled WGS sequence"/>
</dbReference>
<comment type="caution">
    <text evidence="2">The sequence shown here is derived from an EMBL/GenBank/DDBJ whole genome shotgun (WGS) entry which is preliminary data.</text>
</comment>
<protein>
    <submittedName>
        <fullName evidence="2">Uncharacterized protein</fullName>
    </submittedName>
</protein>
<feature type="compositionally biased region" description="Polar residues" evidence="1">
    <location>
        <begin position="68"/>
        <end position="82"/>
    </location>
</feature>
<organism evidence="2 3">
    <name type="scientific">Puccinia coronata f. sp. avenae</name>
    <dbReference type="NCBI Taxonomy" id="200324"/>
    <lineage>
        <taxon>Eukaryota</taxon>
        <taxon>Fungi</taxon>
        <taxon>Dikarya</taxon>
        <taxon>Basidiomycota</taxon>
        <taxon>Pucciniomycotina</taxon>
        <taxon>Pucciniomycetes</taxon>
        <taxon>Pucciniales</taxon>
        <taxon>Pucciniaceae</taxon>
        <taxon>Puccinia</taxon>
    </lineage>
</organism>
<feature type="region of interest" description="Disordered" evidence="1">
    <location>
        <begin position="1"/>
        <end position="113"/>
    </location>
</feature>
<evidence type="ECO:0000313" key="2">
    <source>
        <dbReference type="EMBL" id="PLW33752.1"/>
    </source>
</evidence>
<name>A0A2N5U7N8_9BASI</name>
<dbReference type="EMBL" id="PGCJ01000292">
    <property type="protein sequence ID" value="PLW33752.1"/>
    <property type="molecule type" value="Genomic_DNA"/>
</dbReference>
<sequence>MRATGPSGSIVQINPSSLPSPTAAPSTSAVRASITPPCTTIDHAPPDLPPLGDDPNCQRSIRPVERNLSPQRTLQQACQSDSVGHRSLQGPLPCSAMQPSTSRRYQPLGVPPL</sequence>
<dbReference type="AlphaFoldDB" id="A0A2N5U7N8"/>
<proteinExistence type="predicted"/>
<accession>A0A2N5U7N8</accession>
<feature type="compositionally biased region" description="Polar residues" evidence="1">
    <location>
        <begin position="1"/>
        <end position="14"/>
    </location>
</feature>
<evidence type="ECO:0000256" key="1">
    <source>
        <dbReference type="SAM" id="MobiDB-lite"/>
    </source>
</evidence>